<feature type="chain" id="PRO_5028957962" evidence="2">
    <location>
        <begin position="26"/>
        <end position="404"/>
    </location>
</feature>
<evidence type="ECO:0000256" key="2">
    <source>
        <dbReference type="SAM" id="SignalP"/>
    </source>
</evidence>
<organism evidence="4 5">
    <name type="scientific">Alkalicella caledoniensis</name>
    <dbReference type="NCBI Taxonomy" id="2731377"/>
    <lineage>
        <taxon>Bacteria</taxon>
        <taxon>Bacillati</taxon>
        <taxon>Bacillota</taxon>
        <taxon>Clostridia</taxon>
        <taxon>Eubacteriales</taxon>
        <taxon>Proteinivoracaceae</taxon>
        <taxon>Alkalicella</taxon>
    </lineage>
</organism>
<gene>
    <name evidence="4" type="ORF">HYG86_08535</name>
</gene>
<feature type="domain" description="DUF4015" evidence="3">
    <location>
        <begin position="74"/>
        <end position="396"/>
    </location>
</feature>
<dbReference type="PROSITE" id="PS51257">
    <property type="entry name" value="PROKAR_LIPOPROTEIN"/>
    <property type="match status" value="1"/>
</dbReference>
<dbReference type="SUPFAM" id="SSF51445">
    <property type="entry name" value="(Trans)glycosidases"/>
    <property type="match status" value="1"/>
</dbReference>
<protein>
    <submittedName>
        <fullName evidence="4">Putative glycoside hydrolase</fullName>
    </submittedName>
</protein>
<feature type="compositionally biased region" description="Acidic residues" evidence="1">
    <location>
        <begin position="43"/>
        <end position="55"/>
    </location>
</feature>
<evidence type="ECO:0000256" key="1">
    <source>
        <dbReference type="SAM" id="MobiDB-lite"/>
    </source>
</evidence>
<dbReference type="Gene3D" id="3.20.20.80">
    <property type="entry name" value="Glycosidases"/>
    <property type="match status" value="1"/>
</dbReference>
<evidence type="ECO:0000259" key="3">
    <source>
        <dbReference type="Pfam" id="PF13200"/>
    </source>
</evidence>
<dbReference type="KEGG" id="acae:HYG86_08535"/>
<dbReference type="EMBL" id="CP058559">
    <property type="protein sequence ID" value="QNO16651.1"/>
    <property type="molecule type" value="Genomic_DNA"/>
</dbReference>
<sequence>MKINKYIKFLSIFLLLLLLVGCSTSTTTPNPQDPSDESPISEPTDEDNDTEEEPEPQPSLVTGPYIERPEHVKGIYLTGNSAGLTERFASLVDMVNETELNSMVIDVKDDKGEISFLATEVELAHEIGAPVNKIRDIEAFMEQLAANNIYPIARIVVFKDNKLGRARQDLAVKNLDGSLWVESGSNVSWVDPHSREVWEYVADIAKEAARLGFREIQLDYIRFPDRVGDRVRYDHKATFELVNEDEEQYRAKVIAEFMKFMASEIEPYDVELSADIFGLIGTTTSDMGIGQHLETILGPDVLDIICPMVYPSHYAHNNYGLYPSNNARPYETIKYALLDYQKRMEEMGSETLIRPWLQGFTQGKPAYGPHEVREQIRAARELGINEYLIWNAGNQYHHIKDAFK</sequence>
<dbReference type="GO" id="GO:0016787">
    <property type="term" value="F:hydrolase activity"/>
    <property type="evidence" value="ECO:0007669"/>
    <property type="project" value="UniProtKB-KW"/>
</dbReference>
<keyword evidence="4" id="KW-0378">Hydrolase</keyword>
<proteinExistence type="predicted"/>
<feature type="signal peptide" evidence="2">
    <location>
        <begin position="1"/>
        <end position="25"/>
    </location>
</feature>
<dbReference type="RefSeq" id="WP_213169184.1">
    <property type="nucleotide sequence ID" value="NZ_CP058559.1"/>
</dbReference>
<evidence type="ECO:0000313" key="4">
    <source>
        <dbReference type="EMBL" id="QNO16651.1"/>
    </source>
</evidence>
<dbReference type="AlphaFoldDB" id="A0A7G9WD89"/>
<keyword evidence="5" id="KW-1185">Reference proteome</keyword>
<evidence type="ECO:0000313" key="5">
    <source>
        <dbReference type="Proteomes" id="UP000516160"/>
    </source>
</evidence>
<accession>A0A7G9WD89</accession>
<reference evidence="4 5" key="1">
    <citation type="submission" date="2020-07" db="EMBL/GenBank/DDBJ databases">
        <title>Alkalicella. sp. LB2 genome.</title>
        <authorList>
            <person name="Postec A."/>
            <person name="Quemeneur M."/>
        </authorList>
    </citation>
    <scope>NUCLEOTIDE SEQUENCE [LARGE SCALE GENOMIC DNA]</scope>
    <source>
        <strain evidence="4 5">LB2</strain>
    </source>
</reference>
<keyword evidence="2" id="KW-0732">Signal</keyword>
<dbReference type="InterPro" id="IPR025275">
    <property type="entry name" value="DUF4015"/>
</dbReference>
<feature type="region of interest" description="Disordered" evidence="1">
    <location>
        <begin position="26"/>
        <end position="64"/>
    </location>
</feature>
<dbReference type="Pfam" id="PF13200">
    <property type="entry name" value="DUF4015"/>
    <property type="match status" value="1"/>
</dbReference>
<dbReference type="InterPro" id="IPR017853">
    <property type="entry name" value="GH"/>
</dbReference>
<dbReference type="Proteomes" id="UP000516160">
    <property type="component" value="Chromosome"/>
</dbReference>
<name>A0A7G9WD89_ALKCA</name>